<dbReference type="Proteomes" id="UP000242818">
    <property type="component" value="Unassembled WGS sequence"/>
</dbReference>
<name>A0A1C4AUN9_9BACT</name>
<protein>
    <recommendedName>
        <fullName evidence="3">DUF4843 domain-containing protein</fullName>
    </recommendedName>
</protein>
<dbReference type="Pfam" id="PF16132">
    <property type="entry name" value="DUF4843"/>
    <property type="match status" value="1"/>
</dbReference>
<evidence type="ECO:0000313" key="1">
    <source>
        <dbReference type="EMBL" id="SCB98390.1"/>
    </source>
</evidence>
<proteinExistence type="predicted"/>
<sequence length="246" mass="27217">MKKILVLLLFLTACSKIDISTSYKGQESVYFIYNINDVYSGGIDSITYTFVDKASTVTQDTVWLPVRIAGNTTTYDRAIKLAVVANQTTALPNTQYKLLDYNMPGNAFATRLGVVLLRDASLQDTSATLTLGLQPSADFPVLMKDTLMGDGAFYNRNQVRIIFNDRLIKPGNWDTYLVIFFGTYSETKLRFIASVLGVSTFPSSGPNALGYPTLQYYQNTVRNALLEYNANHAALTDENGNPVVIP</sequence>
<dbReference type="STRING" id="1335309.GA0116948_102296"/>
<evidence type="ECO:0008006" key="3">
    <source>
        <dbReference type="Google" id="ProtNLM"/>
    </source>
</evidence>
<evidence type="ECO:0000313" key="2">
    <source>
        <dbReference type="Proteomes" id="UP000242818"/>
    </source>
</evidence>
<dbReference type="AlphaFoldDB" id="A0A1C4AUN9"/>
<dbReference type="EMBL" id="FMAR01000002">
    <property type="protein sequence ID" value="SCB98390.1"/>
    <property type="molecule type" value="Genomic_DNA"/>
</dbReference>
<organism evidence="1 2">
    <name type="scientific">Chitinophaga costaii</name>
    <dbReference type="NCBI Taxonomy" id="1335309"/>
    <lineage>
        <taxon>Bacteria</taxon>
        <taxon>Pseudomonadati</taxon>
        <taxon>Bacteroidota</taxon>
        <taxon>Chitinophagia</taxon>
        <taxon>Chitinophagales</taxon>
        <taxon>Chitinophagaceae</taxon>
        <taxon>Chitinophaga</taxon>
    </lineage>
</organism>
<dbReference type="OrthoDB" id="1094864at2"/>
<keyword evidence="2" id="KW-1185">Reference proteome</keyword>
<dbReference type="InterPro" id="IPR032299">
    <property type="entry name" value="DUF4843"/>
</dbReference>
<reference evidence="1 2" key="1">
    <citation type="submission" date="2016-08" db="EMBL/GenBank/DDBJ databases">
        <authorList>
            <person name="Seilhamer J.J."/>
        </authorList>
    </citation>
    <scope>NUCLEOTIDE SEQUENCE [LARGE SCALE GENOMIC DNA]</scope>
    <source>
        <strain evidence="1 2">A37T2</strain>
    </source>
</reference>
<accession>A0A1C4AUN9</accession>
<gene>
    <name evidence="1" type="ORF">GA0116948_102296</name>
</gene>
<dbReference type="RefSeq" id="WP_089709418.1">
    <property type="nucleotide sequence ID" value="NZ_FMAR01000002.1"/>
</dbReference>